<feature type="domain" description="RING-type" evidence="7">
    <location>
        <begin position="3"/>
        <end position="45"/>
    </location>
</feature>
<feature type="compositionally biased region" description="Polar residues" evidence="6">
    <location>
        <begin position="111"/>
        <end position="122"/>
    </location>
</feature>
<comment type="caution">
    <text evidence="8">The sequence shown here is derived from an EMBL/GenBank/DDBJ whole genome shotgun (WGS) entry which is preliminary data.</text>
</comment>
<dbReference type="InterPro" id="IPR013083">
    <property type="entry name" value="Znf_RING/FYVE/PHD"/>
</dbReference>
<dbReference type="GO" id="GO:0008270">
    <property type="term" value="F:zinc ion binding"/>
    <property type="evidence" value="ECO:0007669"/>
    <property type="project" value="UniProtKB-KW"/>
</dbReference>
<protein>
    <recommendedName>
        <fullName evidence="7">RING-type domain-containing protein</fullName>
    </recommendedName>
</protein>
<feature type="region of interest" description="Disordered" evidence="6">
    <location>
        <begin position="79"/>
        <end position="122"/>
    </location>
</feature>
<reference evidence="8" key="1">
    <citation type="submission" date="2023-03" db="EMBL/GenBank/DDBJ databases">
        <title>Massive genome expansion in bonnet fungi (Mycena s.s.) driven by repeated elements and novel gene families across ecological guilds.</title>
        <authorList>
            <consortium name="Lawrence Berkeley National Laboratory"/>
            <person name="Harder C.B."/>
            <person name="Miyauchi S."/>
            <person name="Viragh M."/>
            <person name="Kuo A."/>
            <person name="Thoen E."/>
            <person name="Andreopoulos B."/>
            <person name="Lu D."/>
            <person name="Skrede I."/>
            <person name="Drula E."/>
            <person name="Henrissat B."/>
            <person name="Morin E."/>
            <person name="Kohler A."/>
            <person name="Barry K."/>
            <person name="LaButti K."/>
            <person name="Morin E."/>
            <person name="Salamov A."/>
            <person name="Lipzen A."/>
            <person name="Mereny Z."/>
            <person name="Hegedus B."/>
            <person name="Baldrian P."/>
            <person name="Stursova M."/>
            <person name="Weitz H."/>
            <person name="Taylor A."/>
            <person name="Grigoriev I.V."/>
            <person name="Nagy L.G."/>
            <person name="Martin F."/>
            <person name="Kauserud H."/>
        </authorList>
    </citation>
    <scope>NUCLEOTIDE SEQUENCE</scope>
    <source>
        <strain evidence="8">9144</strain>
    </source>
</reference>
<evidence type="ECO:0000256" key="2">
    <source>
        <dbReference type="ARBA" id="ARBA00022771"/>
    </source>
</evidence>
<dbReference type="InterPro" id="IPR027370">
    <property type="entry name" value="Znf-RING_euk"/>
</dbReference>
<dbReference type="Proteomes" id="UP001219525">
    <property type="component" value="Unassembled WGS sequence"/>
</dbReference>
<gene>
    <name evidence="8" type="ORF">GGX14DRAFT_593941</name>
</gene>
<sequence>MACGICYEGLASPVSLPCGHVFCRECLRCTAIKSCSVKHFCPACRAAYNVVVPALVPPNLRLHILPAILPDEASPPLLQVQSQSQSASSSPGSPLFLSPRTLPSPVPRVQPHSQGQPLRSASNLELGRTAAEADALRLCCAKWRRRAELHAAANTGLLGFARAARGAAVRMRAERDAARNQVDLLQKQLLELMAAESRCSVLKDASAGSGGSYREIRVTRRAPAKRRLPVFLAQQKQSKSASAAGFLDDEQSLLGPALKRRRLGPPPNVHFLAECGASYVGTSAIPSVARIGCAS</sequence>
<dbReference type="SUPFAM" id="SSF57850">
    <property type="entry name" value="RING/U-box"/>
    <property type="match status" value="1"/>
</dbReference>
<accession>A0AAD6Y1U9</accession>
<organism evidence="8 9">
    <name type="scientific">Mycena pura</name>
    <dbReference type="NCBI Taxonomy" id="153505"/>
    <lineage>
        <taxon>Eukaryota</taxon>
        <taxon>Fungi</taxon>
        <taxon>Dikarya</taxon>
        <taxon>Basidiomycota</taxon>
        <taxon>Agaricomycotina</taxon>
        <taxon>Agaricomycetes</taxon>
        <taxon>Agaricomycetidae</taxon>
        <taxon>Agaricales</taxon>
        <taxon>Marasmiineae</taxon>
        <taxon>Mycenaceae</taxon>
        <taxon>Mycena</taxon>
    </lineage>
</organism>
<evidence type="ECO:0000313" key="8">
    <source>
        <dbReference type="EMBL" id="KAJ7192689.1"/>
    </source>
</evidence>
<dbReference type="Pfam" id="PF13445">
    <property type="entry name" value="zf-RING_UBOX"/>
    <property type="match status" value="1"/>
</dbReference>
<keyword evidence="9" id="KW-1185">Reference proteome</keyword>
<dbReference type="AlphaFoldDB" id="A0AAD6Y1U9"/>
<evidence type="ECO:0000256" key="4">
    <source>
        <dbReference type="PROSITE-ProRule" id="PRU00175"/>
    </source>
</evidence>
<dbReference type="PROSITE" id="PS50089">
    <property type="entry name" value="ZF_RING_2"/>
    <property type="match status" value="1"/>
</dbReference>
<dbReference type="InterPro" id="IPR017907">
    <property type="entry name" value="Znf_RING_CS"/>
</dbReference>
<evidence type="ECO:0000256" key="6">
    <source>
        <dbReference type="SAM" id="MobiDB-lite"/>
    </source>
</evidence>
<keyword evidence="1" id="KW-0479">Metal-binding</keyword>
<evidence type="ECO:0000256" key="1">
    <source>
        <dbReference type="ARBA" id="ARBA00022723"/>
    </source>
</evidence>
<keyword evidence="5" id="KW-0175">Coiled coil</keyword>
<dbReference type="InterPro" id="IPR001841">
    <property type="entry name" value="Znf_RING"/>
</dbReference>
<dbReference type="Gene3D" id="3.30.40.10">
    <property type="entry name" value="Zinc/RING finger domain, C3HC4 (zinc finger)"/>
    <property type="match status" value="1"/>
</dbReference>
<feature type="compositionally biased region" description="Low complexity" evidence="6">
    <location>
        <begin position="79"/>
        <end position="99"/>
    </location>
</feature>
<keyword evidence="3" id="KW-0862">Zinc</keyword>
<evidence type="ECO:0000259" key="7">
    <source>
        <dbReference type="PROSITE" id="PS50089"/>
    </source>
</evidence>
<name>A0AAD6Y1U9_9AGAR</name>
<evidence type="ECO:0000313" key="9">
    <source>
        <dbReference type="Proteomes" id="UP001219525"/>
    </source>
</evidence>
<evidence type="ECO:0000256" key="5">
    <source>
        <dbReference type="SAM" id="Coils"/>
    </source>
</evidence>
<keyword evidence="2 4" id="KW-0863">Zinc-finger</keyword>
<dbReference type="EMBL" id="JARJCW010000116">
    <property type="protein sequence ID" value="KAJ7192689.1"/>
    <property type="molecule type" value="Genomic_DNA"/>
</dbReference>
<evidence type="ECO:0000256" key="3">
    <source>
        <dbReference type="ARBA" id="ARBA00022833"/>
    </source>
</evidence>
<proteinExistence type="predicted"/>
<dbReference type="PROSITE" id="PS00518">
    <property type="entry name" value="ZF_RING_1"/>
    <property type="match status" value="1"/>
</dbReference>
<feature type="coiled-coil region" evidence="5">
    <location>
        <begin position="168"/>
        <end position="195"/>
    </location>
</feature>
<dbReference type="SMART" id="SM00184">
    <property type="entry name" value="RING"/>
    <property type="match status" value="1"/>
</dbReference>